<dbReference type="Proteomes" id="UP000826014">
    <property type="component" value="Chromosome"/>
</dbReference>
<evidence type="ECO:0000313" key="2">
    <source>
        <dbReference type="Proteomes" id="UP000826014"/>
    </source>
</evidence>
<keyword evidence="2" id="KW-1185">Reference proteome</keyword>
<proteinExistence type="predicted"/>
<protein>
    <submittedName>
        <fullName evidence="1">Uncharacterized protein</fullName>
    </submittedName>
</protein>
<dbReference type="RefSeq" id="WP_215216757.1">
    <property type="nucleotide sequence ID" value="NZ_CP075587.1"/>
</dbReference>
<sequence length="195" mass="22794">MSTQPINHLPIETHIKPVTLSKLEWVDRQISTFGKRAYSQLIKITHLFYQTVKTHPKKTLAILAGTTATLVIYYKGKTLLTSLKSFNKKHKEKTFQQKINILSKNFFEELTKIEKNIQDISRVQKTIHDFINAEQLQITNQHRFILNDLKKLPEEKIALLETNIKSLVAYKQKITKLITETNKYKTHFVSIFQSI</sequence>
<reference evidence="1 2" key="1">
    <citation type="journal article" date="2022" name="bioRxiv">
        <title>Ecology and evolution of chlamydial symbionts of arthropods.</title>
        <authorList>
            <person name="Halter T."/>
            <person name="Koestlbacher S."/>
            <person name="Collingro A."/>
            <person name="Sixt B.S."/>
            <person name="Toenshoff E.R."/>
            <person name="Hendrickx F."/>
            <person name="Kostanjsek R."/>
            <person name="Horn M."/>
        </authorList>
    </citation>
    <scope>NUCLEOTIDE SEQUENCE [LARGE SCALE GENOMIC DNA]</scope>
    <source>
        <strain evidence="1">W744xW776</strain>
    </source>
</reference>
<organism evidence="1 2">
    <name type="scientific">Candidatus Rhabdochlamydia oedothoracis</name>
    <dbReference type="NCBI Taxonomy" id="2720720"/>
    <lineage>
        <taxon>Bacteria</taxon>
        <taxon>Pseudomonadati</taxon>
        <taxon>Chlamydiota</taxon>
        <taxon>Chlamydiia</taxon>
        <taxon>Parachlamydiales</taxon>
        <taxon>Candidatus Rhabdochlamydiaceae</taxon>
        <taxon>Candidatus Rhabdochlamydia</taxon>
    </lineage>
</organism>
<accession>A0ABX8UZP4</accession>
<name>A0ABX8UZP4_9BACT</name>
<evidence type="ECO:0000313" key="1">
    <source>
        <dbReference type="EMBL" id="QYF48409.1"/>
    </source>
</evidence>
<dbReference type="EMBL" id="CP075587">
    <property type="protein sequence ID" value="QYF48409.1"/>
    <property type="molecule type" value="Genomic_DNA"/>
</dbReference>
<gene>
    <name evidence="1" type="ORF">RHABOEDO_000565</name>
</gene>